<evidence type="ECO:0008006" key="4">
    <source>
        <dbReference type="Google" id="ProtNLM"/>
    </source>
</evidence>
<gene>
    <name evidence="2" type="ORF">MCOR_57975</name>
</gene>
<proteinExistence type="predicted"/>
<feature type="compositionally biased region" description="Polar residues" evidence="1">
    <location>
        <begin position="184"/>
        <end position="197"/>
    </location>
</feature>
<feature type="compositionally biased region" description="Acidic residues" evidence="1">
    <location>
        <begin position="173"/>
        <end position="183"/>
    </location>
</feature>
<keyword evidence="3" id="KW-1185">Reference proteome</keyword>
<dbReference type="EMBL" id="CACVKT020010411">
    <property type="protein sequence ID" value="CAC5426243.1"/>
    <property type="molecule type" value="Genomic_DNA"/>
</dbReference>
<dbReference type="AlphaFoldDB" id="A0A6J8F2J7"/>
<feature type="region of interest" description="Disordered" evidence="1">
    <location>
        <begin position="43"/>
        <end position="74"/>
    </location>
</feature>
<dbReference type="OrthoDB" id="6155310at2759"/>
<sequence length="270" mass="30937">MHSLTDKAKVAKFIKNVDGVIKALLSGYTKKLSESTCLIRKNEDDNLHGGQHQIVHHSKPTKQKRRIKRDHHSKKLQPMSWGEISSQIQRLNNIREEIKKSHTVTSFEWIKALNRKDRPKNVYVCSEHFIDDKPSDRNPSPKLKMGYENKTTPGRRKILKHQLSVKKRKLETGDSDSDMETTELDTTLKSEPGTSTPYEKLPEASCSFNVIEASSTFSTHYLQSDFLPQKDHTHGKEWTKFSQTNKVLTEEKGVQSKSDRANVCCTNSSF</sequence>
<reference evidence="2 3" key="1">
    <citation type="submission" date="2020-06" db="EMBL/GenBank/DDBJ databases">
        <authorList>
            <person name="Li R."/>
            <person name="Bekaert M."/>
        </authorList>
    </citation>
    <scope>NUCLEOTIDE SEQUENCE [LARGE SCALE GENOMIC DNA]</scope>
    <source>
        <strain evidence="3">wild</strain>
    </source>
</reference>
<evidence type="ECO:0000313" key="2">
    <source>
        <dbReference type="EMBL" id="CAC5426243.1"/>
    </source>
</evidence>
<accession>A0A6J8F2J7</accession>
<organism evidence="2 3">
    <name type="scientific">Mytilus coruscus</name>
    <name type="common">Sea mussel</name>
    <dbReference type="NCBI Taxonomy" id="42192"/>
    <lineage>
        <taxon>Eukaryota</taxon>
        <taxon>Metazoa</taxon>
        <taxon>Spiralia</taxon>
        <taxon>Lophotrochozoa</taxon>
        <taxon>Mollusca</taxon>
        <taxon>Bivalvia</taxon>
        <taxon>Autobranchia</taxon>
        <taxon>Pteriomorphia</taxon>
        <taxon>Mytilida</taxon>
        <taxon>Mytiloidea</taxon>
        <taxon>Mytilidae</taxon>
        <taxon>Mytilinae</taxon>
        <taxon>Mytilus</taxon>
    </lineage>
</organism>
<feature type="compositionally biased region" description="Basic residues" evidence="1">
    <location>
        <begin position="54"/>
        <end position="74"/>
    </location>
</feature>
<feature type="region of interest" description="Disordered" evidence="1">
    <location>
        <begin position="167"/>
        <end position="199"/>
    </location>
</feature>
<name>A0A6J8F2J7_MYTCO</name>
<evidence type="ECO:0000313" key="3">
    <source>
        <dbReference type="Proteomes" id="UP000507470"/>
    </source>
</evidence>
<protein>
    <recommendedName>
        <fullName evidence="4">THAP-type domain-containing protein</fullName>
    </recommendedName>
</protein>
<evidence type="ECO:0000256" key="1">
    <source>
        <dbReference type="SAM" id="MobiDB-lite"/>
    </source>
</evidence>
<dbReference type="Proteomes" id="UP000507470">
    <property type="component" value="Unassembled WGS sequence"/>
</dbReference>